<evidence type="ECO:0000256" key="1">
    <source>
        <dbReference type="ARBA" id="ARBA00008791"/>
    </source>
</evidence>
<dbReference type="AlphaFoldDB" id="A0A558HN15"/>
<name>A0A558HN15_9GAMM</name>
<evidence type="ECO:0000259" key="2">
    <source>
        <dbReference type="Pfam" id="PF00582"/>
    </source>
</evidence>
<evidence type="ECO:0000313" key="3">
    <source>
        <dbReference type="EMBL" id="TVU70539.1"/>
    </source>
</evidence>
<organism evidence="3 4">
    <name type="scientific">Cobetia crustatorum</name>
    <dbReference type="NCBI Taxonomy" id="553385"/>
    <lineage>
        <taxon>Bacteria</taxon>
        <taxon>Pseudomonadati</taxon>
        <taxon>Pseudomonadota</taxon>
        <taxon>Gammaproteobacteria</taxon>
        <taxon>Oceanospirillales</taxon>
        <taxon>Halomonadaceae</taxon>
        <taxon>Cobetia</taxon>
    </lineage>
</organism>
<accession>A0A558HN15</accession>
<evidence type="ECO:0000313" key="4">
    <source>
        <dbReference type="Proteomes" id="UP000319941"/>
    </source>
</evidence>
<gene>
    <name evidence="3" type="ORF">FQP86_07840</name>
</gene>
<dbReference type="RefSeq" id="WP_024951857.1">
    <property type="nucleotide sequence ID" value="NZ_CAWOWR010000107.1"/>
</dbReference>
<dbReference type="STRING" id="553385.GCA_000591415_01721"/>
<comment type="similarity">
    <text evidence="1">Belongs to the universal stress protein A family.</text>
</comment>
<reference evidence="3 4" key="1">
    <citation type="submission" date="2019-07" db="EMBL/GenBank/DDBJ databases">
        <title>Diversity of Bacteria from Kongsfjorden, Arctic.</title>
        <authorList>
            <person name="Yu Y."/>
        </authorList>
    </citation>
    <scope>NUCLEOTIDE SEQUENCE [LARGE SCALE GENOMIC DNA]</scope>
    <source>
        <strain evidence="3 4">SM1923</strain>
    </source>
</reference>
<proteinExistence type="inferred from homology"/>
<dbReference type="Pfam" id="PF00582">
    <property type="entry name" value="Usp"/>
    <property type="match status" value="1"/>
</dbReference>
<dbReference type="OrthoDB" id="5877096at2"/>
<dbReference type="EMBL" id="VNFH01000005">
    <property type="protein sequence ID" value="TVU70539.1"/>
    <property type="molecule type" value="Genomic_DNA"/>
</dbReference>
<feature type="domain" description="UspA" evidence="2">
    <location>
        <begin position="4"/>
        <end position="156"/>
    </location>
</feature>
<keyword evidence="4" id="KW-1185">Reference proteome</keyword>
<protein>
    <submittedName>
        <fullName evidence="3">Universal stress protein</fullName>
    </submittedName>
</protein>
<dbReference type="Gene3D" id="3.40.50.620">
    <property type="entry name" value="HUPs"/>
    <property type="match status" value="1"/>
</dbReference>
<dbReference type="PANTHER" id="PTHR46268">
    <property type="entry name" value="STRESS RESPONSE PROTEIN NHAX"/>
    <property type="match status" value="1"/>
</dbReference>
<dbReference type="PANTHER" id="PTHR46268:SF6">
    <property type="entry name" value="UNIVERSAL STRESS PROTEIN UP12"/>
    <property type="match status" value="1"/>
</dbReference>
<dbReference type="CDD" id="cd00293">
    <property type="entry name" value="USP-like"/>
    <property type="match status" value="1"/>
</dbReference>
<dbReference type="SUPFAM" id="SSF52402">
    <property type="entry name" value="Adenine nucleotide alpha hydrolases-like"/>
    <property type="match status" value="1"/>
</dbReference>
<comment type="caution">
    <text evidence="3">The sequence shown here is derived from an EMBL/GenBank/DDBJ whole genome shotgun (WGS) entry which is preliminary data.</text>
</comment>
<dbReference type="InterPro" id="IPR014729">
    <property type="entry name" value="Rossmann-like_a/b/a_fold"/>
</dbReference>
<dbReference type="Proteomes" id="UP000319941">
    <property type="component" value="Unassembled WGS sequence"/>
</dbReference>
<dbReference type="InterPro" id="IPR006016">
    <property type="entry name" value="UspA"/>
</dbReference>
<sequence>MPEVRRILCCVGLRGDCERVLARSVWLAGATGAELHVLHAVKSLSDDVMNTLKVNIRHKPTLEGLIQQRIDQAKVNLESMMDTFWKTHDNGDPRPAIAGLNVVEGYPASEIIRYATRHDCDMIIMATNKRGFVASYAGKVTKGVIKRSSIPVVVVPTP</sequence>